<feature type="transmembrane region" description="Helical" evidence="2">
    <location>
        <begin position="20"/>
        <end position="38"/>
    </location>
</feature>
<feature type="compositionally biased region" description="Basic and acidic residues" evidence="1">
    <location>
        <begin position="231"/>
        <end position="263"/>
    </location>
</feature>
<dbReference type="RefSeq" id="XP_040658293.1">
    <property type="nucleotide sequence ID" value="XM_040797410.1"/>
</dbReference>
<dbReference type="AlphaFoldDB" id="A0A151GPF8"/>
<accession>A0A151GPF8</accession>
<dbReference type="InParanoid" id="A0A151GPF8"/>
<comment type="caution">
    <text evidence="3">The sequence shown here is derived from an EMBL/GenBank/DDBJ whole genome shotgun (WGS) entry which is preliminary data.</text>
</comment>
<feature type="compositionally biased region" description="Low complexity" evidence="1">
    <location>
        <begin position="191"/>
        <end position="207"/>
    </location>
</feature>
<feature type="region of interest" description="Disordered" evidence="1">
    <location>
        <begin position="144"/>
        <end position="291"/>
    </location>
</feature>
<name>A0A151GPF8_DRECN</name>
<dbReference type="Proteomes" id="UP000076580">
    <property type="component" value="Chromosome 01"/>
</dbReference>
<keyword evidence="2" id="KW-1133">Transmembrane helix</keyword>
<evidence type="ECO:0000313" key="4">
    <source>
        <dbReference type="Proteomes" id="UP000076580"/>
    </source>
</evidence>
<evidence type="ECO:0000256" key="2">
    <source>
        <dbReference type="SAM" id="Phobius"/>
    </source>
</evidence>
<reference evidence="3 4" key="1">
    <citation type="journal article" date="2016" name="Sci. Rep.">
        <title>Insights into Adaptations to a Near-Obligate Nematode Endoparasitic Lifestyle from the Finished Genome of Drechmeria coniospora.</title>
        <authorList>
            <person name="Zhang L."/>
            <person name="Zhou Z."/>
            <person name="Guo Q."/>
            <person name="Fokkens L."/>
            <person name="Miskei M."/>
            <person name="Pocsi I."/>
            <person name="Zhang W."/>
            <person name="Chen M."/>
            <person name="Wang L."/>
            <person name="Sun Y."/>
            <person name="Donzelli B.G."/>
            <person name="Gibson D.M."/>
            <person name="Nelson D.R."/>
            <person name="Luo J.G."/>
            <person name="Rep M."/>
            <person name="Liu H."/>
            <person name="Yang S."/>
            <person name="Wang J."/>
            <person name="Krasnoff S.B."/>
            <person name="Xu Y."/>
            <person name="Molnar I."/>
            <person name="Lin M."/>
        </authorList>
    </citation>
    <scope>NUCLEOTIDE SEQUENCE [LARGE SCALE GENOMIC DNA]</scope>
    <source>
        <strain evidence="3 4">ARSEF 6962</strain>
    </source>
</reference>
<proteinExistence type="predicted"/>
<organism evidence="3 4">
    <name type="scientific">Drechmeria coniospora</name>
    <name type="common">Nematophagous fungus</name>
    <name type="synonym">Meria coniospora</name>
    <dbReference type="NCBI Taxonomy" id="98403"/>
    <lineage>
        <taxon>Eukaryota</taxon>
        <taxon>Fungi</taxon>
        <taxon>Dikarya</taxon>
        <taxon>Ascomycota</taxon>
        <taxon>Pezizomycotina</taxon>
        <taxon>Sordariomycetes</taxon>
        <taxon>Hypocreomycetidae</taxon>
        <taxon>Hypocreales</taxon>
        <taxon>Ophiocordycipitaceae</taxon>
        <taxon>Drechmeria</taxon>
    </lineage>
</organism>
<keyword evidence="2" id="KW-0472">Membrane</keyword>
<keyword evidence="2" id="KW-0812">Transmembrane</keyword>
<dbReference type="GeneID" id="63712711"/>
<evidence type="ECO:0000256" key="1">
    <source>
        <dbReference type="SAM" id="MobiDB-lite"/>
    </source>
</evidence>
<protein>
    <submittedName>
        <fullName evidence="3">Uncharacterized protein</fullName>
    </submittedName>
</protein>
<evidence type="ECO:0000313" key="3">
    <source>
        <dbReference type="EMBL" id="KYK58941.1"/>
    </source>
</evidence>
<keyword evidence="4" id="KW-1185">Reference proteome</keyword>
<dbReference type="EMBL" id="LAYC01000001">
    <property type="protein sequence ID" value="KYK58941.1"/>
    <property type="molecule type" value="Genomic_DNA"/>
</dbReference>
<sequence>MLQGTAIDGNTKRPRRRRPWWLLVLRHSIAGFTFFPAATSARGGTGTGTCVATQVGTGAHVHVQARPRGAPTGTLPAPYPAPYPAREHASTSKYSSAECGAVQAVGALAGTCVVPATVADNAVGSRRAPSLLVSSPVGLQLGLLRKQRPRLRPRTDLPRFGPGSDDKTAPSLDRPVPSTPLNKKSPPPSLNPLASLQPSPLSTSPHDGGADDRCRHRHGRRRALASPHGRRPTDAEASRHGNTDADGDSTERRPTHDESHLDRATLSPRPLPARHPPDLDAAGSPSMMHRR</sequence>
<gene>
    <name evidence="3" type="ORF">DCS_00068</name>
</gene>